<dbReference type="RefSeq" id="WP_091656927.1">
    <property type="nucleotide sequence ID" value="NZ_FONT01000001.1"/>
</dbReference>
<accession>A0A1I1ZXB4</accession>
<name>A0A1I1ZXB4_9BACI</name>
<dbReference type="Proteomes" id="UP000199516">
    <property type="component" value="Unassembled WGS sequence"/>
</dbReference>
<proteinExistence type="predicted"/>
<dbReference type="AlphaFoldDB" id="A0A1I1ZXB4"/>
<organism evidence="1 2">
    <name type="scientific">Alteribacillus iranensis</name>
    <dbReference type="NCBI Taxonomy" id="930128"/>
    <lineage>
        <taxon>Bacteria</taxon>
        <taxon>Bacillati</taxon>
        <taxon>Bacillota</taxon>
        <taxon>Bacilli</taxon>
        <taxon>Bacillales</taxon>
        <taxon>Bacillaceae</taxon>
        <taxon>Alteribacillus</taxon>
    </lineage>
</organism>
<dbReference type="STRING" id="930128.SAMN05192532_101516"/>
<dbReference type="EMBL" id="FONT01000001">
    <property type="protein sequence ID" value="SFE36454.1"/>
    <property type="molecule type" value="Genomic_DNA"/>
</dbReference>
<sequence>MNNFRRNNPFFNRRRRKAFNFNNNRNGNWKGMLMTLLGLGAGAAAWFGLSQNRNNNKQQPIQEMFANAQRGGSRTQAAFAEELLPDVMNSEDKSTE</sequence>
<evidence type="ECO:0000313" key="2">
    <source>
        <dbReference type="Proteomes" id="UP000199516"/>
    </source>
</evidence>
<gene>
    <name evidence="1" type="ORF">SAMN05192532_101516</name>
</gene>
<keyword evidence="2" id="KW-1185">Reference proteome</keyword>
<evidence type="ECO:0000313" key="1">
    <source>
        <dbReference type="EMBL" id="SFE36454.1"/>
    </source>
</evidence>
<reference evidence="1 2" key="1">
    <citation type="submission" date="2016-10" db="EMBL/GenBank/DDBJ databases">
        <authorList>
            <person name="de Groot N.N."/>
        </authorList>
    </citation>
    <scope>NUCLEOTIDE SEQUENCE [LARGE SCALE GENOMIC DNA]</scope>
    <source>
        <strain evidence="1 2">DSM 23995</strain>
    </source>
</reference>
<protein>
    <submittedName>
        <fullName evidence="1">Uncharacterized protein</fullName>
    </submittedName>
</protein>